<protein>
    <submittedName>
        <fullName evidence="3">Ppx/GppA family phosphatase</fullName>
    </submittedName>
</protein>
<organism evidence="3 4">
    <name type="scientific">Guopingia tenuis</name>
    <dbReference type="NCBI Taxonomy" id="2763656"/>
    <lineage>
        <taxon>Bacteria</taxon>
        <taxon>Bacillati</taxon>
        <taxon>Bacillota</taxon>
        <taxon>Clostridia</taxon>
        <taxon>Christensenellales</taxon>
        <taxon>Christensenellaceae</taxon>
        <taxon>Guopingia</taxon>
    </lineage>
</organism>
<dbReference type="InterPro" id="IPR043129">
    <property type="entry name" value="ATPase_NBD"/>
</dbReference>
<proteinExistence type="inferred from homology"/>
<dbReference type="PANTHER" id="PTHR30005:SF0">
    <property type="entry name" value="RETROGRADE REGULATION PROTEIN 2"/>
    <property type="match status" value="1"/>
</dbReference>
<dbReference type="InterPro" id="IPR003695">
    <property type="entry name" value="Ppx_GppA_N"/>
</dbReference>
<dbReference type="Gene3D" id="3.30.420.40">
    <property type="match status" value="1"/>
</dbReference>
<keyword evidence="4" id="KW-1185">Reference proteome</keyword>
<dbReference type="Proteomes" id="UP000617951">
    <property type="component" value="Unassembled WGS sequence"/>
</dbReference>
<evidence type="ECO:0000259" key="2">
    <source>
        <dbReference type="Pfam" id="PF02541"/>
    </source>
</evidence>
<dbReference type="PANTHER" id="PTHR30005">
    <property type="entry name" value="EXOPOLYPHOSPHATASE"/>
    <property type="match status" value="1"/>
</dbReference>
<comment type="similarity">
    <text evidence="1">Belongs to the GppA/Ppx family.</text>
</comment>
<name>A0A926DJI2_9FIRM</name>
<gene>
    <name evidence="3" type="ORF">H8693_09710</name>
</gene>
<feature type="domain" description="Ppx/GppA phosphatase N-terminal" evidence="2">
    <location>
        <begin position="22"/>
        <end position="290"/>
    </location>
</feature>
<evidence type="ECO:0000256" key="1">
    <source>
        <dbReference type="ARBA" id="ARBA00007125"/>
    </source>
</evidence>
<dbReference type="CDD" id="cd24054">
    <property type="entry name" value="ASKHA_NBD_AaPPX-GppA_MtPPX2-like"/>
    <property type="match status" value="1"/>
</dbReference>
<dbReference type="Pfam" id="PF02541">
    <property type="entry name" value="Ppx-GppA"/>
    <property type="match status" value="1"/>
</dbReference>
<accession>A0A926DJI2</accession>
<dbReference type="AlphaFoldDB" id="A0A926DJI2"/>
<comment type="caution">
    <text evidence="3">The sequence shown here is derived from an EMBL/GenBank/DDBJ whole genome shotgun (WGS) entry which is preliminary data.</text>
</comment>
<evidence type="ECO:0000313" key="4">
    <source>
        <dbReference type="Proteomes" id="UP000617951"/>
    </source>
</evidence>
<evidence type="ECO:0000313" key="3">
    <source>
        <dbReference type="EMBL" id="MBC8539203.1"/>
    </source>
</evidence>
<dbReference type="GO" id="GO:0016462">
    <property type="term" value="F:pyrophosphatase activity"/>
    <property type="evidence" value="ECO:0007669"/>
    <property type="project" value="TreeGrafter"/>
</dbReference>
<dbReference type="RefSeq" id="WP_249280806.1">
    <property type="nucleotide sequence ID" value="NZ_JACRSS010000005.1"/>
</dbReference>
<dbReference type="InterPro" id="IPR050273">
    <property type="entry name" value="GppA/Ppx_hydrolase"/>
</dbReference>
<reference evidence="3" key="1">
    <citation type="submission" date="2020-08" db="EMBL/GenBank/DDBJ databases">
        <title>Genome public.</title>
        <authorList>
            <person name="Liu C."/>
            <person name="Sun Q."/>
        </authorList>
    </citation>
    <scope>NUCLEOTIDE SEQUENCE</scope>
    <source>
        <strain evidence="3">NSJ-63</strain>
    </source>
</reference>
<dbReference type="SUPFAM" id="SSF53067">
    <property type="entry name" value="Actin-like ATPase domain"/>
    <property type="match status" value="2"/>
</dbReference>
<sequence length="294" mass="32050">MDRQTYVIDIGTNSVRMMKAAVADGQVKRLWKTLRTVRTGEGVNASGRLSEAAIERTIGALKEYREIMEQEGFPAGECFCFATSAVRDSANRDEFVKRVEQACGIRVTILSGAEEARYGFAGAVGNGDGGIVDIGGGSTEIIFGRGGKIAYARSFDVGCVRGMEMFAEADIAKVTDWACALFAEVPFSQAEDLVFYAVGGTATALAAIDQHLAVYSEEKVQGYILTHGTIQKMMDWMGKMTLEERRHVIGMEPRRADVILYGLAILSAFFKASGQKRVIVSEADNMEGYLLCRE</sequence>
<dbReference type="EMBL" id="JACRSS010000005">
    <property type="protein sequence ID" value="MBC8539203.1"/>
    <property type="molecule type" value="Genomic_DNA"/>
</dbReference>
<dbReference type="Gene3D" id="3.30.420.150">
    <property type="entry name" value="Exopolyphosphatase. Domain 2"/>
    <property type="match status" value="1"/>
</dbReference>